<dbReference type="EMBL" id="NHOQ01002778">
    <property type="protein sequence ID" value="PWA14707.1"/>
    <property type="molecule type" value="Genomic_DNA"/>
</dbReference>
<feature type="compositionally biased region" description="Polar residues" evidence="11">
    <location>
        <begin position="285"/>
        <end position="306"/>
    </location>
</feature>
<dbReference type="SUPFAM" id="SSF48065">
    <property type="entry name" value="DBL homology domain (DH-domain)"/>
    <property type="match status" value="1"/>
</dbReference>
<feature type="region of interest" description="Disordered" evidence="11">
    <location>
        <begin position="364"/>
        <end position="394"/>
    </location>
</feature>
<dbReference type="SUPFAM" id="SSF50729">
    <property type="entry name" value="PH domain-like"/>
    <property type="match status" value="2"/>
</dbReference>
<name>A0A315USE9_GAMAF</name>
<keyword evidence="5" id="KW-0479">Metal-binding</keyword>
<dbReference type="InterPro" id="IPR055251">
    <property type="entry name" value="SOS1_NGEF_PH"/>
</dbReference>
<keyword evidence="2" id="KW-0963">Cytoplasm</keyword>
<evidence type="ECO:0000256" key="10">
    <source>
        <dbReference type="PROSITE-ProRule" id="PRU00091"/>
    </source>
</evidence>
<comment type="caution">
    <text evidence="15">The sequence shown here is derived from an EMBL/GenBank/DDBJ whole genome shotgun (WGS) entry which is preliminary data.</text>
</comment>
<dbReference type="SUPFAM" id="SSF57903">
    <property type="entry name" value="FYVE/PHD zinc finger"/>
    <property type="match status" value="1"/>
</dbReference>
<dbReference type="Gene3D" id="1.20.900.10">
    <property type="entry name" value="Dbl homology (DH) domain"/>
    <property type="match status" value="1"/>
</dbReference>
<dbReference type="STRING" id="33528.ENSGAFP00000010247"/>
<evidence type="ECO:0000256" key="7">
    <source>
        <dbReference type="ARBA" id="ARBA00022771"/>
    </source>
</evidence>
<feature type="domain" description="PH" evidence="12">
    <location>
        <begin position="643"/>
        <end position="742"/>
    </location>
</feature>
<feature type="compositionally biased region" description="Polar residues" evidence="11">
    <location>
        <begin position="174"/>
        <end position="190"/>
    </location>
</feature>
<dbReference type="PROSITE" id="PS50178">
    <property type="entry name" value="ZF_FYVE"/>
    <property type="match status" value="1"/>
</dbReference>
<keyword evidence="9" id="KW-0206">Cytoskeleton</keyword>
<accession>A0A315USE9</accession>
<evidence type="ECO:0000313" key="15">
    <source>
        <dbReference type="EMBL" id="PWA14707.1"/>
    </source>
</evidence>
<dbReference type="PANTHER" id="PTHR12673">
    <property type="entry name" value="FACIOGENITAL DYSPLASIA PROTEIN"/>
    <property type="match status" value="1"/>
</dbReference>
<dbReference type="InterPro" id="IPR013083">
    <property type="entry name" value="Znf_RING/FYVE/PHD"/>
</dbReference>
<dbReference type="AlphaFoldDB" id="A0A315USE9"/>
<dbReference type="PROSITE" id="PS50003">
    <property type="entry name" value="PH_DOMAIN"/>
    <property type="match status" value="2"/>
</dbReference>
<dbReference type="GO" id="GO:0007010">
    <property type="term" value="P:cytoskeleton organization"/>
    <property type="evidence" value="ECO:0007669"/>
    <property type="project" value="TreeGrafter"/>
</dbReference>
<dbReference type="PROSITE" id="PS50010">
    <property type="entry name" value="DH_2"/>
    <property type="match status" value="1"/>
</dbReference>
<organism evidence="15 16">
    <name type="scientific">Gambusia affinis</name>
    <name type="common">Western mosquitofish</name>
    <name type="synonym">Heterandria affinis</name>
    <dbReference type="NCBI Taxonomy" id="33528"/>
    <lineage>
        <taxon>Eukaryota</taxon>
        <taxon>Metazoa</taxon>
        <taxon>Chordata</taxon>
        <taxon>Craniata</taxon>
        <taxon>Vertebrata</taxon>
        <taxon>Euteleostomi</taxon>
        <taxon>Actinopterygii</taxon>
        <taxon>Neopterygii</taxon>
        <taxon>Teleostei</taxon>
        <taxon>Neoteleostei</taxon>
        <taxon>Acanthomorphata</taxon>
        <taxon>Ovalentaria</taxon>
        <taxon>Atherinomorphae</taxon>
        <taxon>Cyprinodontiformes</taxon>
        <taxon>Poeciliidae</taxon>
        <taxon>Poeciliinae</taxon>
        <taxon>Gambusia</taxon>
    </lineage>
</organism>
<dbReference type="InterPro" id="IPR051092">
    <property type="entry name" value="FYVE_RhoGEF_PH"/>
</dbReference>
<keyword evidence="3" id="KW-0597">Phosphoprotein</keyword>
<feature type="region of interest" description="Disordered" evidence="11">
    <location>
        <begin position="285"/>
        <end position="332"/>
    </location>
</feature>
<evidence type="ECO:0000313" key="16">
    <source>
        <dbReference type="Proteomes" id="UP000250572"/>
    </source>
</evidence>
<evidence type="ECO:0000259" key="13">
    <source>
        <dbReference type="PROSITE" id="PS50010"/>
    </source>
</evidence>
<sequence length="983" mass="110810">MFDLKKRNSLTLTGTREPEEFRRVAIRRKDKGATGNNLDSDGDSGACVAYSCGRAQDTFSGTKPNPEPNTNEDFENRKSMKSPFKSLATPKPAHLQRFQKTGQDQACHPTLDTVKPQQGNDTTNRDCRICISCVSPQTCQGSPSPAIAKGGNFLNPVSAEHPGLAQGVPYLSSGLVSRSPSPAKTSTQGRSPLRETGHGPAKLSPRNRSPLMAKLRTPSPVQKKMGSFSPAKSSKSWLGLHRISSEKLEKREKKAEKSLSVPDLIAYMDETRIPPEKAACSPLRSANGNGHGVNTKTPDTCKPSTTDGDRLCSKSTELSPGQQNGEIQERVESTENLLDEGKALRGRASRYSCEWNKANAREESCRLVSQADNNEEDEKMNESGGSESKSEDDKEQKLYRIANELLQTERMYVARLHLVDQIFCLRLTQEADRGSFPPDVIKNIFSNISSIYSFHSQFLLPDLENCIMHWHESPGLGKALLQHAPFLRMYADYIRNFDRAIALVRTWTERSSAFRNIIHDIQARNDSPEQGCICTSPCVSPRSDQRCYICAVKSQELCGNLTLQHHMLEPVQRVPRYEMLLKDYLKKLPEDDPDYELANKSLEAISMAAIHSNSAIHKAENLKRLLEIYEMVGEEEVVNPANEFLKEGRLLKLAARNTSAMERHLFLFNNFLLCCCAKFSLVGQRFTVRCRIGVDGMQTQQTTNEDHSYTFQVSGKEKTLELQASSEQERDDWIKAIQEAIDVFQKKNETLKLASKEPTEETVGWITYFLENFSHKLVLELGRRAPRWIRDNEVAQCMTCQEPFNALTRRRHHCRACGHVVCWKCSDNKVALEYDGNRLNKVCKACYSVLAGQRAERMERKKRRMLECEAYPGSMDCVLSGFLQYGDNATIWQEVWCILSGTHPPFFHVYNSPQDEKPLLTVPLLSCVIEELQDQNHFSLKQSNTSHVFSCDDLDVKQNWLTVLKLAVMRNVLGEGEGSLTCR</sequence>
<comment type="subcellular location">
    <subcellularLocation>
        <location evidence="1">Cytoplasm</location>
        <location evidence="1">Cytoskeleton</location>
    </subcellularLocation>
</comment>
<evidence type="ECO:0000256" key="9">
    <source>
        <dbReference type="ARBA" id="ARBA00023212"/>
    </source>
</evidence>
<dbReference type="FunFam" id="3.30.40.10:FF:000061">
    <property type="entry name" value="FYVE, RhoGEF and PH domain containing 1"/>
    <property type="match status" value="1"/>
</dbReference>
<evidence type="ECO:0000256" key="3">
    <source>
        <dbReference type="ARBA" id="ARBA00022553"/>
    </source>
</evidence>
<reference evidence="15 16" key="1">
    <citation type="journal article" date="2018" name="G3 (Bethesda)">
        <title>A High-Quality Reference Genome for the Invasive Mosquitofish Gambusia affinis Using a Chicago Library.</title>
        <authorList>
            <person name="Hoffberg S.L."/>
            <person name="Troendle N.J."/>
            <person name="Glenn T.C."/>
            <person name="Mahmud O."/>
            <person name="Louha S."/>
            <person name="Chalopin D."/>
            <person name="Bennetzen J.L."/>
            <person name="Mauricio R."/>
        </authorList>
    </citation>
    <scope>NUCLEOTIDE SEQUENCE [LARGE SCALE GENOMIC DNA]</scope>
    <source>
        <strain evidence="15">NE01/NJP1002.9</strain>
        <tissue evidence="15">Muscle</tissue>
    </source>
</reference>
<dbReference type="InterPro" id="IPR001849">
    <property type="entry name" value="PH_domain"/>
</dbReference>
<dbReference type="Pfam" id="PF01363">
    <property type="entry name" value="FYVE"/>
    <property type="match status" value="1"/>
</dbReference>
<dbReference type="GO" id="GO:0046847">
    <property type="term" value="P:filopodium assembly"/>
    <property type="evidence" value="ECO:0007669"/>
    <property type="project" value="TreeGrafter"/>
</dbReference>
<dbReference type="SMART" id="SM00233">
    <property type="entry name" value="PH"/>
    <property type="match status" value="2"/>
</dbReference>
<evidence type="ECO:0000256" key="6">
    <source>
        <dbReference type="ARBA" id="ARBA00022737"/>
    </source>
</evidence>
<feature type="compositionally biased region" description="Polar residues" evidence="11">
    <location>
        <begin position="313"/>
        <end position="326"/>
    </location>
</feature>
<evidence type="ECO:0000256" key="2">
    <source>
        <dbReference type="ARBA" id="ARBA00022490"/>
    </source>
</evidence>
<evidence type="ECO:0000256" key="8">
    <source>
        <dbReference type="ARBA" id="ARBA00022833"/>
    </source>
</evidence>
<dbReference type="GO" id="GO:0005085">
    <property type="term" value="F:guanyl-nucleotide exchange factor activity"/>
    <property type="evidence" value="ECO:0007669"/>
    <property type="project" value="UniProtKB-KW"/>
</dbReference>
<keyword evidence="4" id="KW-0344">Guanine-nucleotide releasing factor</keyword>
<dbReference type="GO" id="GO:0005737">
    <property type="term" value="C:cytoplasm"/>
    <property type="evidence" value="ECO:0007669"/>
    <property type="project" value="TreeGrafter"/>
</dbReference>
<evidence type="ECO:0000259" key="14">
    <source>
        <dbReference type="PROSITE" id="PS50178"/>
    </source>
</evidence>
<dbReference type="GO" id="GO:0005856">
    <property type="term" value="C:cytoskeleton"/>
    <property type="evidence" value="ECO:0007669"/>
    <property type="project" value="UniProtKB-SubCell"/>
</dbReference>
<gene>
    <name evidence="15" type="ORF">CCH79_00014364</name>
</gene>
<dbReference type="InterPro" id="IPR000306">
    <property type="entry name" value="Znf_FYVE"/>
</dbReference>
<evidence type="ECO:0008006" key="17">
    <source>
        <dbReference type="Google" id="ProtNLM"/>
    </source>
</evidence>
<dbReference type="Gene3D" id="2.30.29.30">
    <property type="entry name" value="Pleckstrin-homology domain (PH domain)/Phosphotyrosine-binding domain (PTB)"/>
    <property type="match status" value="2"/>
</dbReference>
<protein>
    <recommendedName>
        <fullName evidence="17">FYVE, RhoGEF and PH domain-containing protein 4</fullName>
    </recommendedName>
</protein>
<dbReference type="InterPro" id="IPR011993">
    <property type="entry name" value="PH-like_dom_sf"/>
</dbReference>
<feature type="region of interest" description="Disordered" evidence="11">
    <location>
        <begin position="24"/>
        <end position="43"/>
    </location>
</feature>
<dbReference type="Pfam" id="PF00621">
    <property type="entry name" value="RhoGEF"/>
    <property type="match status" value="1"/>
</dbReference>
<feature type="compositionally biased region" description="Polar residues" evidence="11">
    <location>
        <begin position="57"/>
        <end position="71"/>
    </location>
</feature>
<keyword evidence="16" id="KW-1185">Reference proteome</keyword>
<dbReference type="InterPro" id="IPR035899">
    <property type="entry name" value="DBL_dom_sf"/>
</dbReference>
<evidence type="ECO:0000256" key="4">
    <source>
        <dbReference type="ARBA" id="ARBA00022658"/>
    </source>
</evidence>
<dbReference type="Pfam" id="PF00169">
    <property type="entry name" value="PH"/>
    <property type="match status" value="1"/>
</dbReference>
<keyword evidence="8" id="KW-0862">Zinc</keyword>
<dbReference type="InterPro" id="IPR017455">
    <property type="entry name" value="Znf_FYVE-rel"/>
</dbReference>
<dbReference type="InterPro" id="IPR011011">
    <property type="entry name" value="Znf_FYVE_PHD"/>
</dbReference>
<keyword evidence="7 10" id="KW-0863">Zinc-finger</keyword>
<dbReference type="CDD" id="cd15741">
    <property type="entry name" value="FYVE_FGD1_2_4"/>
    <property type="match status" value="1"/>
</dbReference>
<feature type="domain" description="PH" evidence="12">
    <location>
        <begin position="876"/>
        <end position="969"/>
    </location>
</feature>
<evidence type="ECO:0000259" key="12">
    <source>
        <dbReference type="PROSITE" id="PS50003"/>
    </source>
</evidence>
<feature type="domain" description="FYVE-type" evidence="14">
    <location>
        <begin position="791"/>
        <end position="851"/>
    </location>
</feature>
<keyword evidence="6" id="KW-0677">Repeat</keyword>
<dbReference type="Pfam" id="PF22697">
    <property type="entry name" value="SOS1_NGEF_PH"/>
    <property type="match status" value="1"/>
</dbReference>
<dbReference type="CDD" id="cd00160">
    <property type="entry name" value="RhoGEF"/>
    <property type="match status" value="1"/>
</dbReference>
<dbReference type="PANTHER" id="PTHR12673:SF98">
    <property type="entry name" value="FYVE, RHOGEF AND PH DOMAIN-CONTAINING PROTEIN 4"/>
    <property type="match status" value="1"/>
</dbReference>
<evidence type="ECO:0000256" key="5">
    <source>
        <dbReference type="ARBA" id="ARBA00022723"/>
    </source>
</evidence>
<dbReference type="Gene3D" id="3.30.40.10">
    <property type="entry name" value="Zinc/RING finger domain, C3HC4 (zinc finger)"/>
    <property type="match status" value="1"/>
</dbReference>
<feature type="region of interest" description="Disordered" evidence="11">
    <location>
        <begin position="170"/>
        <end position="233"/>
    </location>
</feature>
<evidence type="ECO:0000256" key="1">
    <source>
        <dbReference type="ARBA" id="ARBA00004245"/>
    </source>
</evidence>
<feature type="region of interest" description="Disordered" evidence="11">
    <location>
        <begin position="56"/>
        <end position="121"/>
    </location>
</feature>
<evidence type="ECO:0000256" key="11">
    <source>
        <dbReference type="SAM" id="MobiDB-lite"/>
    </source>
</evidence>
<proteinExistence type="predicted"/>
<feature type="domain" description="DH" evidence="13">
    <location>
        <begin position="397"/>
        <end position="615"/>
    </location>
</feature>
<dbReference type="SMART" id="SM00064">
    <property type="entry name" value="FYVE"/>
    <property type="match status" value="1"/>
</dbReference>
<dbReference type="Proteomes" id="UP000250572">
    <property type="component" value="Unassembled WGS sequence"/>
</dbReference>
<dbReference type="GO" id="GO:0008270">
    <property type="term" value="F:zinc ion binding"/>
    <property type="evidence" value="ECO:0007669"/>
    <property type="project" value="UniProtKB-KW"/>
</dbReference>
<dbReference type="SMART" id="SM00325">
    <property type="entry name" value="RhoGEF"/>
    <property type="match status" value="1"/>
</dbReference>
<dbReference type="InterPro" id="IPR000219">
    <property type="entry name" value="DH_dom"/>
</dbReference>